<keyword evidence="4" id="KW-0472">Membrane</keyword>
<evidence type="ECO:0000256" key="2">
    <source>
        <dbReference type="ARBA" id="ARBA00022827"/>
    </source>
</evidence>
<name>A0A1J9RHJ5_9PEZI</name>
<accession>A0A1J9RHJ5</accession>
<evidence type="ECO:0000313" key="7">
    <source>
        <dbReference type="Proteomes" id="UP000183809"/>
    </source>
</evidence>
<dbReference type="EMBL" id="MNUE01000042">
    <property type="protein sequence ID" value="OJD32019.1"/>
    <property type="molecule type" value="Genomic_DNA"/>
</dbReference>
<protein>
    <submittedName>
        <fullName evidence="6">Mannitol 1-phosphate dehydrogenase protein</fullName>
    </submittedName>
</protein>
<dbReference type="OrthoDB" id="417877at2759"/>
<keyword evidence="4" id="KW-1133">Transmembrane helix</keyword>
<evidence type="ECO:0000256" key="4">
    <source>
        <dbReference type="SAM" id="Phobius"/>
    </source>
</evidence>
<dbReference type="InterPro" id="IPR002938">
    <property type="entry name" value="FAD-bd"/>
</dbReference>
<evidence type="ECO:0000256" key="3">
    <source>
        <dbReference type="ARBA" id="ARBA00023002"/>
    </source>
</evidence>
<reference evidence="6 7" key="1">
    <citation type="submission" date="2016-10" db="EMBL/GenBank/DDBJ databases">
        <title>Proteomics and genomics reveal pathogen-plant mechanisms compatible with a hemibiotrophic lifestyle of Diplodia corticola.</title>
        <authorList>
            <person name="Fernandes I."/>
            <person name="De Jonge R."/>
            <person name="Van De Peer Y."/>
            <person name="Devreese B."/>
            <person name="Alves A."/>
            <person name="Esteves A.C."/>
        </authorList>
    </citation>
    <scope>NUCLEOTIDE SEQUENCE [LARGE SCALE GENOMIC DNA]</scope>
    <source>
        <strain evidence="6 7">CBS 112549</strain>
    </source>
</reference>
<dbReference type="PANTHER" id="PTHR46720:SF3">
    <property type="entry name" value="FAD-BINDING DOMAIN-CONTAINING PROTEIN-RELATED"/>
    <property type="match status" value="1"/>
</dbReference>
<evidence type="ECO:0000313" key="6">
    <source>
        <dbReference type="EMBL" id="OJD32019.1"/>
    </source>
</evidence>
<feature type="transmembrane region" description="Helical" evidence="4">
    <location>
        <begin position="7"/>
        <end position="27"/>
    </location>
</feature>
<dbReference type="PANTHER" id="PTHR46720">
    <property type="entry name" value="HYDROXYLASE, PUTATIVE (AFU_ORTHOLOGUE AFUA_3G01460)-RELATED"/>
    <property type="match status" value="1"/>
</dbReference>
<dbReference type="STRING" id="236234.A0A1J9RHJ5"/>
<keyword evidence="1" id="KW-0285">Flavoprotein</keyword>
<evidence type="ECO:0000256" key="1">
    <source>
        <dbReference type="ARBA" id="ARBA00022630"/>
    </source>
</evidence>
<dbReference type="GeneID" id="31016177"/>
<proteinExistence type="predicted"/>
<sequence>MASPKPFTVAIVGGGLGGVVLAIGLLAQRVPVHIYEAAKGFGEIGAGVAFGPNSVLSLGLVSPALLQAYAKHATCNAAASLQSTFVSVRYGMQSPTAREAVDGGEPGEPGEWCFDVKTHGRGPTPTGFPARCCVHRAKFLEEIIQLVPEGTASFGKSLANIDELTAEGGGVHLHFSDGTSATASAVVGCDGIKSKARSFVHGPDAQPVFTGDYAYRAMVPSDAFEKAMGPELTFNGQLYVGHGGYIITYPVEHGRLINVVASRCKPGSTWGHGSWLLPSTEEEIRSELRGWHPRLVGLLSAYSAKEKWALFDYPHQKQYCRGPVCLLGDAAHAAAPHLGAGAGQAMEDAYVLSRLLGKAEKADDLPSVFQAYDAVRRPRTQQIVQWSRLSGRALAFLEEGVGDDCARIEDVSNQRFRAVWDEDVERELQQAIALCT</sequence>
<organism evidence="6 7">
    <name type="scientific">Diplodia corticola</name>
    <dbReference type="NCBI Taxonomy" id="236234"/>
    <lineage>
        <taxon>Eukaryota</taxon>
        <taxon>Fungi</taxon>
        <taxon>Dikarya</taxon>
        <taxon>Ascomycota</taxon>
        <taxon>Pezizomycotina</taxon>
        <taxon>Dothideomycetes</taxon>
        <taxon>Dothideomycetes incertae sedis</taxon>
        <taxon>Botryosphaeriales</taxon>
        <taxon>Botryosphaeriaceae</taxon>
        <taxon>Diplodia</taxon>
    </lineage>
</organism>
<dbReference type="Pfam" id="PF01494">
    <property type="entry name" value="FAD_binding_3"/>
    <property type="match status" value="1"/>
</dbReference>
<dbReference type="GO" id="GO:0016491">
    <property type="term" value="F:oxidoreductase activity"/>
    <property type="evidence" value="ECO:0007669"/>
    <property type="project" value="UniProtKB-KW"/>
</dbReference>
<dbReference type="GO" id="GO:0044550">
    <property type="term" value="P:secondary metabolite biosynthetic process"/>
    <property type="evidence" value="ECO:0007669"/>
    <property type="project" value="TreeGrafter"/>
</dbReference>
<keyword evidence="2" id="KW-0274">FAD</keyword>
<dbReference type="Gene3D" id="3.50.50.60">
    <property type="entry name" value="FAD/NAD(P)-binding domain"/>
    <property type="match status" value="1"/>
</dbReference>
<evidence type="ECO:0000259" key="5">
    <source>
        <dbReference type="Pfam" id="PF01494"/>
    </source>
</evidence>
<dbReference type="Proteomes" id="UP000183809">
    <property type="component" value="Unassembled WGS sequence"/>
</dbReference>
<dbReference type="AlphaFoldDB" id="A0A1J9RHJ5"/>
<comment type="caution">
    <text evidence="6">The sequence shown here is derived from an EMBL/GenBank/DDBJ whole genome shotgun (WGS) entry which is preliminary data.</text>
</comment>
<dbReference type="InterPro" id="IPR036188">
    <property type="entry name" value="FAD/NAD-bd_sf"/>
</dbReference>
<dbReference type="PRINTS" id="PR00420">
    <property type="entry name" value="RNGMNOXGNASE"/>
</dbReference>
<dbReference type="InterPro" id="IPR051104">
    <property type="entry name" value="FAD_monoxygenase"/>
</dbReference>
<feature type="domain" description="FAD-binding" evidence="5">
    <location>
        <begin position="181"/>
        <end position="387"/>
    </location>
</feature>
<gene>
    <name evidence="6" type="ORF">BKCO1_4200058</name>
</gene>
<dbReference type="SUPFAM" id="SSF54373">
    <property type="entry name" value="FAD-linked reductases, C-terminal domain"/>
    <property type="match status" value="1"/>
</dbReference>
<dbReference type="GO" id="GO:0071949">
    <property type="term" value="F:FAD binding"/>
    <property type="evidence" value="ECO:0007669"/>
    <property type="project" value="InterPro"/>
</dbReference>
<keyword evidence="7" id="KW-1185">Reference proteome</keyword>
<dbReference type="SUPFAM" id="SSF51905">
    <property type="entry name" value="FAD/NAD(P)-binding domain"/>
    <property type="match status" value="1"/>
</dbReference>
<dbReference type="RefSeq" id="XP_020128279.1">
    <property type="nucleotide sequence ID" value="XM_020275916.1"/>
</dbReference>
<keyword evidence="4" id="KW-0812">Transmembrane</keyword>
<keyword evidence="3" id="KW-0560">Oxidoreductase</keyword>